<keyword evidence="2" id="KW-1185">Reference proteome</keyword>
<evidence type="ECO:0000313" key="2">
    <source>
        <dbReference type="Proteomes" id="UP000250078"/>
    </source>
</evidence>
<sequence>MSSPARGPTRKSHIKTPTRVRIRTYDEMGLTQREIVKKLIEERGVSVHQSTISRIIASKRSKRIKPKGKERKLSERAVRYVTRLIRQGWFGRRMTYQRLIK</sequence>
<evidence type="ECO:0000313" key="1">
    <source>
        <dbReference type="EMBL" id="OCK88085.1"/>
    </source>
</evidence>
<protein>
    <submittedName>
        <fullName evidence="1">Uncharacterized protein</fullName>
    </submittedName>
</protein>
<organism evidence="1 2">
    <name type="scientific">Cenococcum geophilum 1.58</name>
    <dbReference type="NCBI Taxonomy" id="794803"/>
    <lineage>
        <taxon>Eukaryota</taxon>
        <taxon>Fungi</taxon>
        <taxon>Dikarya</taxon>
        <taxon>Ascomycota</taxon>
        <taxon>Pezizomycotina</taxon>
        <taxon>Dothideomycetes</taxon>
        <taxon>Pleosporomycetidae</taxon>
        <taxon>Gloniales</taxon>
        <taxon>Gloniaceae</taxon>
        <taxon>Cenococcum</taxon>
    </lineage>
</organism>
<proteinExistence type="predicted"/>
<dbReference type="EMBL" id="KV748249">
    <property type="protein sequence ID" value="OCK88085.1"/>
    <property type="molecule type" value="Genomic_DNA"/>
</dbReference>
<name>A0ACC8EP95_9PEZI</name>
<dbReference type="Proteomes" id="UP000250078">
    <property type="component" value="Unassembled WGS sequence"/>
</dbReference>
<reference evidence="1 2" key="1">
    <citation type="journal article" date="2016" name="Nat. Commun.">
        <title>Ectomycorrhizal ecology is imprinted in the genome of the dominant symbiotic fungus Cenococcum geophilum.</title>
        <authorList>
            <consortium name="DOE Joint Genome Institute"/>
            <person name="Peter M."/>
            <person name="Kohler A."/>
            <person name="Ohm R.A."/>
            <person name="Kuo A."/>
            <person name="Krutzmann J."/>
            <person name="Morin E."/>
            <person name="Arend M."/>
            <person name="Barry K.W."/>
            <person name="Binder M."/>
            <person name="Choi C."/>
            <person name="Clum A."/>
            <person name="Copeland A."/>
            <person name="Grisel N."/>
            <person name="Haridas S."/>
            <person name="Kipfer T."/>
            <person name="LaButti K."/>
            <person name="Lindquist E."/>
            <person name="Lipzen A."/>
            <person name="Maire R."/>
            <person name="Meier B."/>
            <person name="Mihaltcheva S."/>
            <person name="Molinier V."/>
            <person name="Murat C."/>
            <person name="Poggeler S."/>
            <person name="Quandt C.A."/>
            <person name="Sperisen C."/>
            <person name="Tritt A."/>
            <person name="Tisserant E."/>
            <person name="Crous P.W."/>
            <person name="Henrissat B."/>
            <person name="Nehls U."/>
            <person name="Egli S."/>
            <person name="Spatafora J.W."/>
            <person name="Grigoriev I.V."/>
            <person name="Martin F.M."/>
        </authorList>
    </citation>
    <scope>NUCLEOTIDE SEQUENCE [LARGE SCALE GENOMIC DNA]</scope>
    <source>
        <strain evidence="1 2">1.58</strain>
    </source>
</reference>
<gene>
    <name evidence="1" type="ORF">K441DRAFT_739775</name>
</gene>
<accession>A0ACC8EP95</accession>